<dbReference type="SUPFAM" id="SSF141868">
    <property type="entry name" value="EAL domain-like"/>
    <property type="match status" value="1"/>
</dbReference>
<protein>
    <submittedName>
        <fullName evidence="3">EAL domain-containing protein</fullName>
    </submittedName>
</protein>
<feature type="domain" description="EAL" evidence="1">
    <location>
        <begin position="1"/>
        <end position="226"/>
    </location>
</feature>
<dbReference type="RefSeq" id="WP_265194903.1">
    <property type="nucleotide sequence ID" value="NZ_CP135253.1"/>
</dbReference>
<dbReference type="Pfam" id="PF00563">
    <property type="entry name" value="EAL"/>
    <property type="match status" value="1"/>
</dbReference>
<evidence type="ECO:0000313" key="4">
    <source>
        <dbReference type="Proteomes" id="UP001577381"/>
    </source>
</evidence>
<evidence type="ECO:0000259" key="1">
    <source>
        <dbReference type="SMART" id="SM00052"/>
    </source>
</evidence>
<gene>
    <name evidence="2" type="ORF">ACE3KR_12970</name>
    <name evidence="3" type="ORF">RQP59_20055</name>
</gene>
<dbReference type="KEGG" id="echu:RQP59_20055"/>
<organism evidence="3">
    <name type="scientific">Enterobacter chuandaensis</name>
    <dbReference type="NCBI Taxonomy" id="2497875"/>
    <lineage>
        <taxon>Bacteria</taxon>
        <taxon>Pseudomonadati</taxon>
        <taxon>Pseudomonadota</taxon>
        <taxon>Gammaproteobacteria</taxon>
        <taxon>Enterobacterales</taxon>
        <taxon>Enterobacteriaceae</taxon>
        <taxon>Enterobacter</taxon>
        <taxon>Enterobacter cloacae complex</taxon>
    </lineage>
</organism>
<dbReference type="EMBL" id="CP135253">
    <property type="protein sequence ID" value="WNS37331.1"/>
    <property type="molecule type" value="Genomic_DNA"/>
</dbReference>
<dbReference type="InterPro" id="IPR035919">
    <property type="entry name" value="EAL_sf"/>
</dbReference>
<proteinExistence type="predicted"/>
<keyword evidence="4" id="KW-1185">Reference proteome</keyword>
<name>A0AA96M4R0_9ENTR</name>
<dbReference type="SMART" id="SM00052">
    <property type="entry name" value="EAL"/>
    <property type="match status" value="1"/>
</dbReference>
<dbReference type="InterPro" id="IPR001633">
    <property type="entry name" value="EAL_dom"/>
</dbReference>
<dbReference type="AlphaFoldDB" id="A0AA96M4R0"/>
<dbReference type="Proteomes" id="UP001577381">
    <property type="component" value="Unassembled WGS sequence"/>
</dbReference>
<reference evidence="2 4" key="2">
    <citation type="submission" date="2024-09" db="EMBL/GenBank/DDBJ databases">
        <title>Molecular characterization of Carbapenemase-producing Enterobacter cloacae Complex from Infections in Argentina.</title>
        <authorList>
            <person name="De Mendieta J.M."/>
            <person name="Gomez S."/>
        </authorList>
    </citation>
    <scope>NUCLEOTIDE SEQUENCE [LARGE SCALE GENOMIC DNA]</scope>
    <source>
        <strain evidence="2 4">M23267</strain>
    </source>
</reference>
<reference evidence="3" key="1">
    <citation type="submission" date="2023-09" db="EMBL/GenBank/DDBJ databases">
        <title>Coexistence of blaNDM-1 and blaKPC-2 in Enterobacter chuandaensis.</title>
        <authorList>
            <person name="Chen R."/>
        </authorList>
    </citation>
    <scope>NUCLEOTIDE SEQUENCE</scope>
    <source>
        <strain evidence="3">FAHZZU5885</strain>
    </source>
</reference>
<accession>A0AA96M4R0</accession>
<evidence type="ECO:0000313" key="3">
    <source>
        <dbReference type="EMBL" id="WNS37331.1"/>
    </source>
</evidence>
<dbReference type="Gene3D" id="3.20.20.450">
    <property type="entry name" value="EAL domain"/>
    <property type="match status" value="1"/>
</dbReference>
<evidence type="ECO:0000313" key="2">
    <source>
        <dbReference type="EMBL" id="MFB4719794.1"/>
    </source>
</evidence>
<dbReference type="EMBL" id="JBHGSI010000003">
    <property type="protein sequence ID" value="MFB4719794.1"/>
    <property type="molecule type" value="Genomic_DNA"/>
</dbReference>
<sequence>MMSGGLKSQFVCEPVYNFLGRLMAIEVLTKFINERGETLSYTHAQLFLTAEDKWENFQRQLRTVLLWKDYCLQHEIIVSLNVDEQIVERLMASFACLNILSMSPFINLEVSEHFPNYDKSDHESPLCHLLPFTQLWLDDVGSGCKNNFNLLTKGLFKAAKIDKAFFWKHQSDEQSDRLGKTIRDLSRYAGVVVIEGVETLEHLRMLAPFSHCWLQGFLFQSVNLEHFKTLSLYIDPLGY</sequence>